<evidence type="ECO:0000256" key="1">
    <source>
        <dbReference type="ARBA" id="ARBA00000213"/>
    </source>
</evidence>
<gene>
    <name evidence="9" type="ORF">GCM10022377_23450</name>
</gene>
<evidence type="ECO:0000256" key="3">
    <source>
        <dbReference type="ARBA" id="ARBA00012891"/>
    </source>
</evidence>
<keyword evidence="4" id="KW-0799">Topoisomerase</keyword>
<evidence type="ECO:0000256" key="6">
    <source>
        <dbReference type="ARBA" id="ARBA00023235"/>
    </source>
</evidence>
<dbReference type="InterPro" id="IPR014711">
    <property type="entry name" value="TopoI_cat_a-hlx-sub_euk"/>
</dbReference>
<comment type="caution">
    <text evidence="9">The sequence shown here is derived from an EMBL/GenBank/DDBJ whole genome shotgun (WGS) entry which is preliminary data.</text>
</comment>
<comment type="catalytic activity">
    <reaction evidence="1">
        <text>ATP-independent breakage of single-stranded DNA, followed by passage and rejoining.</text>
        <dbReference type="EC" id="5.6.2.1"/>
    </reaction>
</comment>
<dbReference type="Gene3D" id="1.10.132.120">
    <property type="match status" value="1"/>
</dbReference>
<evidence type="ECO:0000259" key="7">
    <source>
        <dbReference type="Pfam" id="PF01028"/>
    </source>
</evidence>
<dbReference type="InterPro" id="IPR049331">
    <property type="entry name" value="Top1B_N_bact"/>
</dbReference>
<feature type="domain" description="DNA topoisomerase I catalytic core eukaryotic-type" evidence="7">
    <location>
        <begin position="91"/>
        <end position="298"/>
    </location>
</feature>
<dbReference type="Pfam" id="PF01028">
    <property type="entry name" value="Topoisom_I"/>
    <property type="match status" value="1"/>
</dbReference>
<dbReference type="SUPFAM" id="SSF56349">
    <property type="entry name" value="DNA breaking-rejoining enzymes"/>
    <property type="match status" value="1"/>
</dbReference>
<dbReference type="EMBL" id="BAABCJ010000006">
    <property type="protein sequence ID" value="GAA3709062.1"/>
    <property type="molecule type" value="Genomic_DNA"/>
</dbReference>
<dbReference type="EC" id="5.6.2.1" evidence="3"/>
<evidence type="ECO:0000313" key="9">
    <source>
        <dbReference type="EMBL" id="GAA3709062.1"/>
    </source>
</evidence>
<protein>
    <recommendedName>
        <fullName evidence="3">DNA topoisomerase</fullName>
        <ecNumber evidence="3">5.6.2.1</ecNumber>
    </recommendedName>
</protein>
<dbReference type="Gene3D" id="3.90.15.10">
    <property type="entry name" value="Topoisomerase I, Chain A, domain 3"/>
    <property type="match status" value="1"/>
</dbReference>
<dbReference type="SUPFAM" id="SSF55869">
    <property type="entry name" value="DNA topoisomerase I domain"/>
    <property type="match status" value="1"/>
</dbReference>
<accession>A0ABP7DSY9</accession>
<dbReference type="RefSeq" id="WP_344884784.1">
    <property type="nucleotide sequence ID" value="NZ_BAABCJ010000006.1"/>
</dbReference>
<dbReference type="InterPro" id="IPR001631">
    <property type="entry name" value="TopoI"/>
</dbReference>
<keyword evidence="6" id="KW-0413">Isomerase</keyword>
<dbReference type="InterPro" id="IPR013500">
    <property type="entry name" value="TopoI_cat_euk"/>
</dbReference>
<name>A0ABP7DSY9_9MICC</name>
<feature type="domain" description="DNA topoisomerase IB N-terminal" evidence="8">
    <location>
        <begin position="31"/>
        <end position="79"/>
    </location>
</feature>
<reference evidence="10" key="1">
    <citation type="journal article" date="2019" name="Int. J. Syst. Evol. Microbiol.">
        <title>The Global Catalogue of Microorganisms (GCM) 10K type strain sequencing project: providing services to taxonomists for standard genome sequencing and annotation.</title>
        <authorList>
            <consortium name="The Broad Institute Genomics Platform"/>
            <consortium name="The Broad Institute Genome Sequencing Center for Infectious Disease"/>
            <person name="Wu L."/>
            <person name="Ma J."/>
        </authorList>
    </citation>
    <scope>NUCLEOTIDE SEQUENCE [LARGE SCALE GENOMIC DNA]</scope>
    <source>
        <strain evidence="10">JCM 16961</strain>
    </source>
</reference>
<keyword evidence="5" id="KW-0238">DNA-binding</keyword>
<keyword evidence="10" id="KW-1185">Reference proteome</keyword>
<evidence type="ECO:0000256" key="5">
    <source>
        <dbReference type="ARBA" id="ARBA00023125"/>
    </source>
</evidence>
<dbReference type="InterPro" id="IPR011010">
    <property type="entry name" value="DNA_brk_join_enz"/>
</dbReference>
<dbReference type="PROSITE" id="PS52038">
    <property type="entry name" value="TOPO_IB_2"/>
    <property type="match status" value="1"/>
</dbReference>
<evidence type="ECO:0000256" key="4">
    <source>
        <dbReference type="ARBA" id="ARBA00023029"/>
    </source>
</evidence>
<dbReference type="PRINTS" id="PR00416">
    <property type="entry name" value="EUTPISMRASEI"/>
</dbReference>
<dbReference type="Pfam" id="PF21338">
    <property type="entry name" value="Top1B_N_bact"/>
    <property type="match status" value="1"/>
</dbReference>
<evidence type="ECO:0000313" key="10">
    <source>
        <dbReference type="Proteomes" id="UP001501536"/>
    </source>
</evidence>
<evidence type="ECO:0000259" key="8">
    <source>
        <dbReference type="Pfam" id="PF21338"/>
    </source>
</evidence>
<sequence length="335" mass="36594">MRAESMSPAADGLVRVEPGEGGIRRRRAGKGFAYYSANGRRIGPGPLLERIKGLVIPPAWTDVWISSEPRAHIQATGVDDAGRRQYLYHPEWREHRDAEKFAHSLAFARRLPAIRRAVTRDLRQSDDGQRRALAAAVRLMDRAGLRVGGAEYAQENGSFGAATLERRHVSLEHGIVHLRFRGKSGNDWDVRVEDDLLHGFFESVPAGPRPAPALCFATTAGPGRGGRRWACIDAGGINAYLERIAGPGFSAKDFRTWQGTVVAARSLARSYRAGDTSPGAVAAAMKAAAEWLHNTPTIARDSYVDPRVVELFERGRVADFSKQPDRAVLALLTAG</sequence>
<dbReference type="Proteomes" id="UP001501536">
    <property type="component" value="Unassembled WGS sequence"/>
</dbReference>
<comment type="similarity">
    <text evidence="2">Belongs to the type IB topoisomerase family.</text>
</comment>
<proteinExistence type="inferred from homology"/>
<dbReference type="Gene3D" id="3.30.66.10">
    <property type="entry name" value="DNA topoisomerase I domain"/>
    <property type="match status" value="1"/>
</dbReference>
<dbReference type="InterPro" id="IPR035447">
    <property type="entry name" value="DNA_topo_I_N_sf"/>
</dbReference>
<organism evidence="9 10">
    <name type="scientific">Zhihengliuella alba</name>
    <dbReference type="NCBI Taxonomy" id="547018"/>
    <lineage>
        <taxon>Bacteria</taxon>
        <taxon>Bacillati</taxon>
        <taxon>Actinomycetota</taxon>
        <taxon>Actinomycetes</taxon>
        <taxon>Micrococcales</taxon>
        <taxon>Micrococcaceae</taxon>
        <taxon>Zhihengliuella</taxon>
    </lineage>
</organism>
<evidence type="ECO:0000256" key="2">
    <source>
        <dbReference type="ARBA" id="ARBA00006645"/>
    </source>
</evidence>